<feature type="region of interest" description="Disordered" evidence="1">
    <location>
        <begin position="128"/>
        <end position="167"/>
    </location>
</feature>
<feature type="compositionally biased region" description="Basic and acidic residues" evidence="1">
    <location>
        <begin position="131"/>
        <end position="154"/>
    </location>
</feature>
<protein>
    <submittedName>
        <fullName evidence="2">Uncharacterized protein</fullName>
    </submittedName>
</protein>
<accession>M8BRE3</accession>
<evidence type="ECO:0000256" key="1">
    <source>
        <dbReference type="SAM" id="MobiDB-lite"/>
    </source>
</evidence>
<organism evidence="2">
    <name type="scientific">Aegilops tauschii</name>
    <name type="common">Tausch's goatgrass</name>
    <name type="synonym">Aegilops squarrosa</name>
    <dbReference type="NCBI Taxonomy" id="37682"/>
    <lineage>
        <taxon>Eukaryota</taxon>
        <taxon>Viridiplantae</taxon>
        <taxon>Streptophyta</taxon>
        <taxon>Embryophyta</taxon>
        <taxon>Tracheophyta</taxon>
        <taxon>Spermatophyta</taxon>
        <taxon>Magnoliopsida</taxon>
        <taxon>Liliopsida</taxon>
        <taxon>Poales</taxon>
        <taxon>Poaceae</taxon>
        <taxon>BOP clade</taxon>
        <taxon>Pooideae</taxon>
        <taxon>Triticodae</taxon>
        <taxon>Triticeae</taxon>
        <taxon>Triticinae</taxon>
        <taxon>Aegilops</taxon>
    </lineage>
</organism>
<feature type="compositionally biased region" description="Acidic residues" evidence="1">
    <location>
        <begin position="250"/>
        <end position="263"/>
    </location>
</feature>
<name>M8BRE3_AEGTA</name>
<sequence>MDTEGQRLQRHPLFSRLKCGEEETLAPRSTDQRLFVTDVYLVRPGRAAGGESVDVAACVEIATRNLLLGRLSAENPCVKLQTPVELDKEFCFYVVRLEDGYAVDDDNDTDVDADAAVVEFQGFALAPPSLHTEEKDNNDHKEGQKTDGKIDPDVTRASSASGNGKDVRQSCIVDMDPQNARNFLDQTVRTQFVINTVKYLSANACACPFSRKSVANQGGIAGVRTSTCALIRMLKLLAASMETSHKEADSEYTDGEEEDAMEE</sequence>
<feature type="region of interest" description="Disordered" evidence="1">
    <location>
        <begin position="244"/>
        <end position="263"/>
    </location>
</feature>
<dbReference type="AlphaFoldDB" id="M8BRE3"/>
<proteinExistence type="predicted"/>
<reference evidence="2" key="1">
    <citation type="submission" date="2015-06" db="UniProtKB">
        <authorList>
            <consortium name="EnsemblPlants"/>
        </authorList>
    </citation>
    <scope>IDENTIFICATION</scope>
</reference>
<evidence type="ECO:0000313" key="2">
    <source>
        <dbReference type="EnsemblPlants" id="EMT09329"/>
    </source>
</evidence>
<dbReference type="EnsemblPlants" id="EMT09329">
    <property type="protein sequence ID" value="EMT09329"/>
    <property type="gene ID" value="F775_07459"/>
</dbReference>